<organism evidence="2 3">
    <name type="scientific">Pseudomonas agarici</name>
    <dbReference type="NCBI Taxonomy" id="46677"/>
    <lineage>
        <taxon>Bacteria</taxon>
        <taxon>Pseudomonadati</taxon>
        <taxon>Pseudomonadota</taxon>
        <taxon>Gammaproteobacteria</taxon>
        <taxon>Pseudomonadales</taxon>
        <taxon>Pseudomonadaceae</taxon>
        <taxon>Pseudomonas</taxon>
    </lineage>
</organism>
<feature type="signal peptide" evidence="1">
    <location>
        <begin position="1"/>
        <end position="24"/>
    </location>
</feature>
<proteinExistence type="predicted"/>
<dbReference type="STRING" id="46677.AWM79_05390"/>
<dbReference type="PROSITE" id="PS51257">
    <property type="entry name" value="PROKAR_LIPOPROTEIN"/>
    <property type="match status" value="1"/>
</dbReference>
<dbReference type="PANTHER" id="PTHR35560:SF3">
    <property type="entry name" value="PEPTIDASE S9 PROLYL OLIGOPEPTIDASE CATALYTIC DOMAIN-CONTAINING PROTEIN"/>
    <property type="match status" value="1"/>
</dbReference>
<gene>
    <name evidence="2" type="ORF">AWM79_05390</name>
</gene>
<keyword evidence="1" id="KW-0732">Signal</keyword>
<accession>A0A0X1SY47</accession>
<name>A0A0X1SY47_PSEAA</name>
<dbReference type="Proteomes" id="UP000063229">
    <property type="component" value="Chromosome"/>
</dbReference>
<protein>
    <recommendedName>
        <fullName evidence="4">Alpha/beta hydrolase</fullName>
    </recommendedName>
</protein>
<dbReference type="AlphaFoldDB" id="A0A0X1SY47"/>
<dbReference type="RefSeq" id="WP_060782330.1">
    <property type="nucleotide sequence ID" value="NZ_CP014135.1"/>
</dbReference>
<reference evidence="2 3" key="1">
    <citation type="submission" date="2016-01" db="EMBL/GenBank/DDBJ databases">
        <authorList>
            <person name="McClelland M."/>
            <person name="Jain A."/>
            <person name="Saraogi P."/>
            <person name="Mendelson R."/>
            <person name="Westerman R."/>
            <person name="SanMiguel P."/>
            <person name="Csonka L."/>
        </authorList>
    </citation>
    <scope>NUCLEOTIDE SEQUENCE [LARGE SCALE GENOMIC DNA]</scope>
    <source>
        <strain evidence="2 3">NCPPB 2472</strain>
    </source>
</reference>
<evidence type="ECO:0000313" key="2">
    <source>
        <dbReference type="EMBL" id="AMB84771.1"/>
    </source>
</evidence>
<dbReference type="SUPFAM" id="SSF53474">
    <property type="entry name" value="alpha/beta-Hydrolases"/>
    <property type="match status" value="1"/>
</dbReference>
<dbReference type="Gene3D" id="3.40.50.1820">
    <property type="entry name" value="alpha/beta hydrolase"/>
    <property type="match status" value="1"/>
</dbReference>
<sequence>MPTRLTTLLRVLVPAVAIASALMAGGCASSQTTQTDRSQQTIQIGPQGASYPFVVFANHDLQAPEAGIEQAVVILHGVKRNADTYFATGRKLLKLAQLQNPQTLLLAPNFLTEADHRANNKLPLWRKDNWMQGEPSGFGLGGVSSFQALDDVVRYLADRERFPALKRITLIGHSAGAQLMQRYAVLNPQDESLRQSGIAIRYVISSPSTYVYFDANRPHSQGFAPVVTIMCPSYNRYRYGIDAAPAYLQVQNLNAEQLFRRYAGRDVTYLVGSKDNDPANRILDKSCGARMQGASRVERQINYLAYERFLGQTWNIAVHHPQFQVPGIGHSANGLYTSPLTAERLFPAR</sequence>
<dbReference type="InterPro" id="IPR029058">
    <property type="entry name" value="AB_hydrolase_fold"/>
</dbReference>
<evidence type="ECO:0000256" key="1">
    <source>
        <dbReference type="SAM" id="SignalP"/>
    </source>
</evidence>
<feature type="chain" id="PRO_5007035789" description="Alpha/beta hydrolase" evidence="1">
    <location>
        <begin position="25"/>
        <end position="349"/>
    </location>
</feature>
<evidence type="ECO:0008006" key="4">
    <source>
        <dbReference type="Google" id="ProtNLM"/>
    </source>
</evidence>
<dbReference type="KEGG" id="pagb:AWM79_05390"/>
<dbReference type="PANTHER" id="PTHR35560">
    <property type="entry name" value="BLL0132 PROTEIN"/>
    <property type="match status" value="1"/>
</dbReference>
<keyword evidence="3" id="KW-1185">Reference proteome</keyword>
<evidence type="ECO:0000313" key="3">
    <source>
        <dbReference type="Proteomes" id="UP000063229"/>
    </source>
</evidence>
<dbReference type="EMBL" id="CP014135">
    <property type="protein sequence ID" value="AMB84771.1"/>
    <property type="molecule type" value="Genomic_DNA"/>
</dbReference>